<sequence length="384" mass="42414">MRRVKDFFKKHNLIVLIIISLIFGLGGGLVGEITAQAYLADSWYGFSSFGNLDFSNGQYGDQGLVISNPKNVIVQQDAKVDETINSVSSSLVGIYKKQKPVKSNQLFILDNFYKINEPSGQGFIITSDGWIVTSQALDKSYNDYAVITKDKKIYQIDKAVVDNLTKFNFIHVQARDLPVRKFAEDQRVKSGQLAVAVNWLGSSLVSAVAGFSRTGGLVKSSDSFSEKLLLNDKLPPEFQGSIIFNLAGEALGLADDRGEIEPINHFGGAVKSLFKNKTSARIYLGINYIVLDELAEVDGQNSRWQKGVIIHRSSKAPAVRKDSPADKAGLREGDVIISVDDVFLNKDNDLADVIQDREAGEVIDLVVLRNDLEREVRLRLEAIK</sequence>
<dbReference type="AlphaFoldDB" id="A0A1F5SC59"/>
<name>A0A1F5SC59_9BACT</name>
<evidence type="ECO:0000256" key="2">
    <source>
        <dbReference type="SAM" id="Phobius"/>
    </source>
</evidence>
<proteinExistence type="inferred from homology"/>
<dbReference type="PANTHER" id="PTHR22939">
    <property type="entry name" value="SERINE PROTEASE FAMILY S1C HTRA-RELATED"/>
    <property type="match status" value="1"/>
</dbReference>
<accession>A0A1F5SC59</accession>
<gene>
    <name evidence="4" type="ORF">A3H66_02085</name>
</gene>
<evidence type="ECO:0000313" key="4">
    <source>
        <dbReference type="EMBL" id="OGF24300.1"/>
    </source>
</evidence>
<keyword evidence="2" id="KW-0472">Membrane</keyword>
<dbReference type="InterPro" id="IPR009003">
    <property type="entry name" value="Peptidase_S1_PA"/>
</dbReference>
<dbReference type="Proteomes" id="UP000178783">
    <property type="component" value="Unassembled WGS sequence"/>
</dbReference>
<comment type="caution">
    <text evidence="4">The sequence shown here is derived from an EMBL/GenBank/DDBJ whole genome shotgun (WGS) entry which is preliminary data.</text>
</comment>
<evidence type="ECO:0000259" key="3">
    <source>
        <dbReference type="PROSITE" id="PS50106"/>
    </source>
</evidence>
<dbReference type="Gene3D" id="2.40.10.10">
    <property type="entry name" value="Trypsin-like serine proteases"/>
    <property type="match status" value="1"/>
</dbReference>
<dbReference type="PROSITE" id="PS50106">
    <property type="entry name" value="PDZ"/>
    <property type="match status" value="1"/>
</dbReference>
<reference evidence="4 5" key="1">
    <citation type="journal article" date="2016" name="Nat. Commun.">
        <title>Thousands of microbial genomes shed light on interconnected biogeochemical processes in an aquifer system.</title>
        <authorList>
            <person name="Anantharaman K."/>
            <person name="Brown C.T."/>
            <person name="Hug L.A."/>
            <person name="Sharon I."/>
            <person name="Castelle C.J."/>
            <person name="Probst A.J."/>
            <person name="Thomas B.C."/>
            <person name="Singh A."/>
            <person name="Wilkins M.J."/>
            <person name="Karaoz U."/>
            <person name="Brodie E.L."/>
            <person name="Williams K.H."/>
            <person name="Hubbard S.S."/>
            <person name="Banfield J.F."/>
        </authorList>
    </citation>
    <scope>NUCLEOTIDE SEQUENCE [LARGE SCALE GENOMIC DNA]</scope>
</reference>
<organism evidence="4 5">
    <name type="scientific">Candidatus Falkowbacteria bacterium RIFCSPLOWO2_02_FULL_45_21</name>
    <dbReference type="NCBI Taxonomy" id="1797989"/>
    <lineage>
        <taxon>Bacteria</taxon>
        <taxon>Candidatus Falkowiibacteriota</taxon>
    </lineage>
</organism>
<dbReference type="Pfam" id="PF13180">
    <property type="entry name" value="PDZ_2"/>
    <property type="match status" value="1"/>
</dbReference>
<dbReference type="STRING" id="1797989.A3H66_02085"/>
<dbReference type="PANTHER" id="PTHR22939:SF129">
    <property type="entry name" value="SERINE PROTEASE HTRA2, MITOCHONDRIAL"/>
    <property type="match status" value="1"/>
</dbReference>
<dbReference type="CDD" id="cd06779">
    <property type="entry name" value="cpPDZ_Deg_HtrA-like"/>
    <property type="match status" value="1"/>
</dbReference>
<feature type="transmembrane region" description="Helical" evidence="2">
    <location>
        <begin position="12"/>
        <end position="31"/>
    </location>
</feature>
<dbReference type="EMBL" id="MFFW01000028">
    <property type="protein sequence ID" value="OGF24300.1"/>
    <property type="molecule type" value="Genomic_DNA"/>
</dbReference>
<keyword evidence="2" id="KW-0812">Transmembrane</keyword>
<dbReference type="InterPro" id="IPR036034">
    <property type="entry name" value="PDZ_sf"/>
</dbReference>
<feature type="domain" description="PDZ" evidence="3">
    <location>
        <begin position="319"/>
        <end position="371"/>
    </location>
</feature>
<dbReference type="SUPFAM" id="SSF50156">
    <property type="entry name" value="PDZ domain-like"/>
    <property type="match status" value="1"/>
</dbReference>
<dbReference type="SUPFAM" id="SSF50494">
    <property type="entry name" value="Trypsin-like serine proteases"/>
    <property type="match status" value="1"/>
</dbReference>
<keyword evidence="2" id="KW-1133">Transmembrane helix</keyword>
<dbReference type="SMART" id="SM00228">
    <property type="entry name" value="PDZ"/>
    <property type="match status" value="1"/>
</dbReference>
<dbReference type="Gene3D" id="2.30.42.10">
    <property type="match status" value="1"/>
</dbReference>
<dbReference type="InterPro" id="IPR001478">
    <property type="entry name" value="PDZ"/>
</dbReference>
<comment type="similarity">
    <text evidence="1">Belongs to the peptidase S1C family.</text>
</comment>
<dbReference type="InterPro" id="IPR043504">
    <property type="entry name" value="Peptidase_S1_PA_chymotrypsin"/>
</dbReference>
<protein>
    <recommendedName>
        <fullName evidence="3">PDZ domain-containing protein</fullName>
    </recommendedName>
</protein>
<evidence type="ECO:0000256" key="1">
    <source>
        <dbReference type="ARBA" id="ARBA00010541"/>
    </source>
</evidence>
<evidence type="ECO:0000313" key="5">
    <source>
        <dbReference type="Proteomes" id="UP000178783"/>
    </source>
</evidence>